<feature type="transmembrane region" description="Helical" evidence="1">
    <location>
        <begin position="7"/>
        <end position="25"/>
    </location>
</feature>
<protein>
    <submittedName>
        <fullName evidence="2">Uncharacterized protein</fullName>
    </submittedName>
</protein>
<dbReference type="RefSeq" id="WP_155667871.1">
    <property type="nucleotide sequence ID" value="NZ_WOCA01000003.1"/>
</dbReference>
<evidence type="ECO:0000313" key="3">
    <source>
        <dbReference type="Proteomes" id="UP000469125"/>
    </source>
</evidence>
<keyword evidence="1" id="KW-0472">Membrane</keyword>
<proteinExistence type="predicted"/>
<accession>A0A6N8FEG6</accession>
<sequence length="150" mass="17137">MKNNKKTILFITSIISFVIIANYFVEPVERDEVGTNLVVSSKEEGYIKSLSIGSLDPVEGINWYGGTDPDHYSLGGVIRNIDIKTVQVFVNEQMHETNMIKINDDMSVWYCIFEYKRKSILEEPDKMKIEAFDEKGTILWEEAFDSILGG</sequence>
<evidence type="ECO:0000256" key="1">
    <source>
        <dbReference type="SAM" id="Phobius"/>
    </source>
</evidence>
<keyword evidence="1" id="KW-1133">Transmembrane helix</keyword>
<dbReference type="EMBL" id="WOCA01000003">
    <property type="protein sequence ID" value="MUK87913.1"/>
    <property type="molecule type" value="Genomic_DNA"/>
</dbReference>
<keyword evidence="3" id="KW-1185">Reference proteome</keyword>
<organism evidence="2 3">
    <name type="scientific">Ornithinibacillus caprae</name>
    <dbReference type="NCBI Taxonomy" id="2678566"/>
    <lineage>
        <taxon>Bacteria</taxon>
        <taxon>Bacillati</taxon>
        <taxon>Bacillota</taxon>
        <taxon>Bacilli</taxon>
        <taxon>Bacillales</taxon>
        <taxon>Bacillaceae</taxon>
        <taxon>Ornithinibacillus</taxon>
    </lineage>
</organism>
<comment type="caution">
    <text evidence="2">The sequence shown here is derived from an EMBL/GenBank/DDBJ whole genome shotgun (WGS) entry which is preliminary data.</text>
</comment>
<keyword evidence="1" id="KW-0812">Transmembrane</keyword>
<reference evidence="2 3" key="1">
    <citation type="submission" date="2019-11" db="EMBL/GenBank/DDBJ databases">
        <authorList>
            <person name="Li X."/>
        </authorList>
    </citation>
    <scope>NUCLEOTIDE SEQUENCE [LARGE SCALE GENOMIC DNA]</scope>
    <source>
        <strain evidence="2 3">L9</strain>
    </source>
</reference>
<dbReference type="Proteomes" id="UP000469125">
    <property type="component" value="Unassembled WGS sequence"/>
</dbReference>
<gene>
    <name evidence="2" type="ORF">GMD78_05810</name>
</gene>
<evidence type="ECO:0000313" key="2">
    <source>
        <dbReference type="EMBL" id="MUK87913.1"/>
    </source>
</evidence>
<dbReference type="AlphaFoldDB" id="A0A6N8FEG6"/>
<name>A0A6N8FEG6_9BACI</name>